<feature type="region of interest" description="Disordered" evidence="1">
    <location>
        <begin position="80"/>
        <end position="119"/>
    </location>
</feature>
<name>A0A6V7PCR4_ANACO</name>
<dbReference type="InterPro" id="IPR032799">
    <property type="entry name" value="TAXi_C"/>
</dbReference>
<gene>
    <name evidence="3" type="ORF">CB5_LOCUS11619</name>
</gene>
<organism evidence="3">
    <name type="scientific">Ananas comosus var. bracteatus</name>
    <name type="common">red pineapple</name>
    <dbReference type="NCBI Taxonomy" id="296719"/>
    <lineage>
        <taxon>Eukaryota</taxon>
        <taxon>Viridiplantae</taxon>
        <taxon>Streptophyta</taxon>
        <taxon>Embryophyta</taxon>
        <taxon>Tracheophyta</taxon>
        <taxon>Spermatophyta</taxon>
        <taxon>Magnoliopsida</taxon>
        <taxon>Liliopsida</taxon>
        <taxon>Poales</taxon>
        <taxon>Bromeliaceae</taxon>
        <taxon>Bromelioideae</taxon>
        <taxon>Ananas</taxon>
    </lineage>
</organism>
<dbReference type="Gene3D" id="2.40.70.10">
    <property type="entry name" value="Acid Proteases"/>
    <property type="match status" value="1"/>
</dbReference>
<evidence type="ECO:0000259" key="2">
    <source>
        <dbReference type="Pfam" id="PF14541"/>
    </source>
</evidence>
<reference evidence="3" key="1">
    <citation type="submission" date="2020-07" db="EMBL/GenBank/DDBJ databases">
        <authorList>
            <person name="Lin J."/>
        </authorList>
    </citation>
    <scope>NUCLEOTIDE SEQUENCE</scope>
</reference>
<sequence length="119" mass="12419">MISTTVPYTTLHSRVYRPFLKAFARATSRIQRVPKVKPFDLCLNSSKLGSTRMGYGIAQIDVILKGGKSGRYWPELAGAGGAGGGVPGVRRRRAAGGAGGGGRGIPARRPSAGVRPGQV</sequence>
<evidence type="ECO:0000256" key="1">
    <source>
        <dbReference type="SAM" id="MobiDB-lite"/>
    </source>
</evidence>
<dbReference type="InterPro" id="IPR021109">
    <property type="entry name" value="Peptidase_aspartic_dom_sf"/>
</dbReference>
<dbReference type="SUPFAM" id="SSF50630">
    <property type="entry name" value="Acid proteases"/>
    <property type="match status" value="1"/>
</dbReference>
<proteinExistence type="predicted"/>
<dbReference type="AlphaFoldDB" id="A0A6V7PCR4"/>
<feature type="domain" description="Xylanase inhibitor C-terminal" evidence="2">
    <location>
        <begin position="1"/>
        <end position="73"/>
    </location>
</feature>
<protein>
    <recommendedName>
        <fullName evidence="2">Xylanase inhibitor C-terminal domain-containing protein</fullName>
    </recommendedName>
</protein>
<dbReference type="EMBL" id="LR862147">
    <property type="protein sequence ID" value="CAD1828408.1"/>
    <property type="molecule type" value="Genomic_DNA"/>
</dbReference>
<evidence type="ECO:0000313" key="3">
    <source>
        <dbReference type="EMBL" id="CAD1828408.1"/>
    </source>
</evidence>
<accession>A0A6V7PCR4</accession>
<dbReference type="Pfam" id="PF14541">
    <property type="entry name" value="TAXi_C"/>
    <property type="match status" value="1"/>
</dbReference>